<comment type="similarity">
    <text evidence="1 2">Belongs to the ArsC family.</text>
</comment>
<evidence type="ECO:0000313" key="3">
    <source>
        <dbReference type="EMBL" id="MEB5477182.1"/>
    </source>
</evidence>
<evidence type="ECO:0000256" key="1">
    <source>
        <dbReference type="ARBA" id="ARBA00007198"/>
    </source>
</evidence>
<dbReference type="InterPro" id="IPR036249">
    <property type="entry name" value="Thioredoxin-like_sf"/>
</dbReference>
<dbReference type="Pfam" id="PF03960">
    <property type="entry name" value="ArsC"/>
    <property type="match status" value="1"/>
</dbReference>
<gene>
    <name evidence="3" type="ORF">I2F25_09030</name>
</gene>
<dbReference type="EMBL" id="VTDN01000006">
    <property type="protein sequence ID" value="MEB5477182.1"/>
    <property type="molecule type" value="Genomic_DNA"/>
</dbReference>
<evidence type="ECO:0000256" key="2">
    <source>
        <dbReference type="PROSITE-ProRule" id="PRU01282"/>
    </source>
</evidence>
<protein>
    <submittedName>
        <fullName evidence="3">Spx/MgsR family RNA polymerase-binding regulatory protein</fullName>
    </submittedName>
</protein>
<sequence length="116" mass="13311">MLKIYGIKNCSSMKKAFDLLAQLEISYEFHDYKKLGIDEEHLKQWLEEAGQDVILNKKGTTWRKLDAQAQEHALESETQLIKTLQANTSMIKRPVLETPNGLIVGFNEDAYKALKD</sequence>
<dbReference type="NCBIfam" id="TIGR01617">
    <property type="entry name" value="arsC_related"/>
    <property type="match status" value="1"/>
</dbReference>
<dbReference type="PROSITE" id="PS51353">
    <property type="entry name" value="ARSC"/>
    <property type="match status" value="1"/>
</dbReference>
<dbReference type="Gene3D" id="3.40.30.10">
    <property type="entry name" value="Glutaredoxin"/>
    <property type="match status" value="1"/>
</dbReference>
<dbReference type="PANTHER" id="PTHR30041:SF8">
    <property type="entry name" value="PROTEIN YFFB"/>
    <property type="match status" value="1"/>
</dbReference>
<accession>A0ABU6DU70</accession>
<dbReference type="RefSeq" id="WP_277094982.1">
    <property type="nucleotide sequence ID" value="NZ_VTDN01000006.1"/>
</dbReference>
<reference evidence="3 4" key="1">
    <citation type="submission" date="2019-08" db="EMBL/GenBank/DDBJ databases">
        <title>Five species of Acinetobacter isolated from floral nectar and animal pollinators.</title>
        <authorList>
            <person name="Hendry T.A."/>
        </authorList>
    </citation>
    <scope>NUCLEOTIDE SEQUENCE [LARGE SCALE GENOMIC DNA]</scope>
    <source>
        <strain evidence="3 4">MD18.27</strain>
    </source>
</reference>
<dbReference type="InterPro" id="IPR006504">
    <property type="entry name" value="Tscrpt_reg_Spx/MgsR"/>
</dbReference>
<dbReference type="InterPro" id="IPR006660">
    <property type="entry name" value="Arsenate_reductase-like"/>
</dbReference>
<name>A0ABU6DU70_9GAMM</name>
<comment type="caution">
    <text evidence="3">The sequence shown here is derived from an EMBL/GenBank/DDBJ whole genome shotgun (WGS) entry which is preliminary data.</text>
</comment>
<dbReference type="Proteomes" id="UP001339883">
    <property type="component" value="Unassembled WGS sequence"/>
</dbReference>
<organism evidence="3 4">
    <name type="scientific">Acinetobacter pollinis</name>
    <dbReference type="NCBI Taxonomy" id="2605270"/>
    <lineage>
        <taxon>Bacteria</taxon>
        <taxon>Pseudomonadati</taxon>
        <taxon>Pseudomonadota</taxon>
        <taxon>Gammaproteobacteria</taxon>
        <taxon>Moraxellales</taxon>
        <taxon>Moraxellaceae</taxon>
        <taxon>Acinetobacter</taxon>
    </lineage>
</organism>
<dbReference type="SUPFAM" id="SSF52833">
    <property type="entry name" value="Thioredoxin-like"/>
    <property type="match status" value="1"/>
</dbReference>
<keyword evidence="4" id="KW-1185">Reference proteome</keyword>
<dbReference type="PANTHER" id="PTHR30041">
    <property type="entry name" value="ARSENATE REDUCTASE"/>
    <property type="match status" value="1"/>
</dbReference>
<proteinExistence type="inferred from homology"/>
<evidence type="ECO:0000313" key="4">
    <source>
        <dbReference type="Proteomes" id="UP001339883"/>
    </source>
</evidence>